<gene>
    <name evidence="7" type="ORF">PhCBS80983_g04410</name>
</gene>
<keyword evidence="4" id="KW-0539">Nucleus</keyword>
<comment type="subcellular location">
    <subcellularLocation>
        <location evidence="1">Nucleus</location>
    </subcellularLocation>
</comment>
<keyword evidence="8" id="KW-1185">Reference proteome</keyword>
<dbReference type="InterPro" id="IPR021740">
    <property type="entry name" value="Velvet"/>
</dbReference>
<organism evidence="7 8">
    <name type="scientific">Powellomyces hirtus</name>
    <dbReference type="NCBI Taxonomy" id="109895"/>
    <lineage>
        <taxon>Eukaryota</taxon>
        <taxon>Fungi</taxon>
        <taxon>Fungi incertae sedis</taxon>
        <taxon>Chytridiomycota</taxon>
        <taxon>Chytridiomycota incertae sedis</taxon>
        <taxon>Chytridiomycetes</taxon>
        <taxon>Spizellomycetales</taxon>
        <taxon>Powellomycetaceae</taxon>
        <taxon>Powellomyces</taxon>
    </lineage>
</organism>
<evidence type="ECO:0000256" key="4">
    <source>
        <dbReference type="ARBA" id="ARBA00023242"/>
    </source>
</evidence>
<dbReference type="EMBL" id="QEAQ01000069">
    <property type="protein sequence ID" value="TPX56616.1"/>
    <property type="molecule type" value="Genomic_DNA"/>
</dbReference>
<feature type="region of interest" description="Disordered" evidence="5">
    <location>
        <begin position="673"/>
        <end position="698"/>
    </location>
</feature>
<evidence type="ECO:0000256" key="3">
    <source>
        <dbReference type="ARBA" id="ARBA00023163"/>
    </source>
</evidence>
<dbReference type="Gene3D" id="2.60.40.3960">
    <property type="entry name" value="Velvet domain"/>
    <property type="match status" value="1"/>
</dbReference>
<feature type="region of interest" description="Disordered" evidence="5">
    <location>
        <begin position="403"/>
        <end position="422"/>
    </location>
</feature>
<name>A0A507DYK4_9FUNG</name>
<dbReference type="Pfam" id="PF11754">
    <property type="entry name" value="Velvet"/>
    <property type="match status" value="2"/>
</dbReference>
<keyword evidence="3" id="KW-0804">Transcription</keyword>
<dbReference type="InterPro" id="IPR037525">
    <property type="entry name" value="Velvet_dom"/>
</dbReference>
<dbReference type="Proteomes" id="UP000318582">
    <property type="component" value="Unassembled WGS sequence"/>
</dbReference>
<proteinExistence type="predicted"/>
<evidence type="ECO:0000256" key="1">
    <source>
        <dbReference type="ARBA" id="ARBA00004123"/>
    </source>
</evidence>
<protein>
    <recommendedName>
        <fullName evidence="6">Velvet domain-containing protein</fullName>
    </recommendedName>
</protein>
<reference evidence="7 8" key="1">
    <citation type="journal article" date="2019" name="Sci. Rep.">
        <title>Comparative genomics of chytrid fungi reveal insights into the obligate biotrophic and pathogenic lifestyle of Synchytrium endobioticum.</title>
        <authorList>
            <person name="van de Vossenberg B.T.L.H."/>
            <person name="Warris S."/>
            <person name="Nguyen H.D.T."/>
            <person name="van Gent-Pelzer M.P.E."/>
            <person name="Joly D.L."/>
            <person name="van de Geest H.C."/>
            <person name="Bonants P.J.M."/>
            <person name="Smith D.S."/>
            <person name="Levesque C.A."/>
            <person name="van der Lee T.A.J."/>
        </authorList>
    </citation>
    <scope>NUCLEOTIDE SEQUENCE [LARGE SCALE GENOMIC DNA]</scope>
    <source>
        <strain evidence="7 8">CBS 809.83</strain>
    </source>
</reference>
<feature type="region of interest" description="Disordered" evidence="5">
    <location>
        <begin position="445"/>
        <end position="514"/>
    </location>
</feature>
<evidence type="ECO:0000259" key="6">
    <source>
        <dbReference type="PROSITE" id="PS51821"/>
    </source>
</evidence>
<evidence type="ECO:0000256" key="5">
    <source>
        <dbReference type="SAM" id="MobiDB-lite"/>
    </source>
</evidence>
<dbReference type="AlphaFoldDB" id="A0A507DYK4"/>
<dbReference type="PANTHER" id="PTHR33572:SF18">
    <property type="entry name" value="SPORE DEVELOPMENT REGULATOR VOSA"/>
    <property type="match status" value="1"/>
</dbReference>
<keyword evidence="2" id="KW-0805">Transcription regulation</keyword>
<evidence type="ECO:0000313" key="7">
    <source>
        <dbReference type="EMBL" id="TPX56616.1"/>
    </source>
</evidence>
<evidence type="ECO:0000313" key="8">
    <source>
        <dbReference type="Proteomes" id="UP000318582"/>
    </source>
</evidence>
<dbReference type="PANTHER" id="PTHR33572">
    <property type="entry name" value="SPORE DEVELOPMENT REGULATOR VOSA"/>
    <property type="match status" value="1"/>
</dbReference>
<dbReference type="PROSITE" id="PS51821">
    <property type="entry name" value="VELVET"/>
    <property type="match status" value="1"/>
</dbReference>
<dbReference type="STRING" id="109895.A0A507DYK4"/>
<comment type="caution">
    <text evidence="7">The sequence shown here is derived from an EMBL/GenBank/DDBJ whole genome shotgun (WGS) entry which is preliminary data.</text>
</comment>
<feature type="compositionally biased region" description="Low complexity" evidence="5">
    <location>
        <begin position="403"/>
        <end position="419"/>
    </location>
</feature>
<evidence type="ECO:0000256" key="2">
    <source>
        <dbReference type="ARBA" id="ARBA00023015"/>
    </source>
</evidence>
<dbReference type="InterPro" id="IPR038491">
    <property type="entry name" value="Velvet_dom_sf"/>
</dbReference>
<dbReference type="GO" id="GO:0005634">
    <property type="term" value="C:nucleus"/>
    <property type="evidence" value="ECO:0007669"/>
    <property type="project" value="UniProtKB-SubCell"/>
</dbReference>
<sequence length="698" mass="75925">MTGGKSAAQKDKSPYSFVPHTQYALQLSSQRGGSDKQLYMKIKQHPERARAYSGVFNEKAGDRRPLDPPPVAQLLLKNRRTGKHYIDVLHNPYYMCYASLWHAERDEEVVAATEDNNGRGRTLLMGTVVTSMARLKDTDNVDGAFFPFCNLVVAVEGKFRILFTVFEINGGAVHCRGKTCTNVFTVYGKAFPGVGESTALCRVFAEQGVRLRLRKEPKLRRTKALIRPVAPICEVPKKPVKRKSAPCLAAAPPTGASRKRIASLTETAIRNRQSTNEAAAVRRASLPEVRPPVIYTGDPCLTAGTRNGQDLPANNKTMDPAATLPSPSVLWPSHRATSWSIQLPSPHFFPPALCSPASEIDAPLSGTMSDVSRSPVCCERSISLIASGTGRSVSETSCIPSVSAPASASVSAPTLSSAPAPLPRQRKMVNRISIDCLINCIESSPGSGRRLSRDEEFAGKLSPQQQMNHCDQKQPQPPGEEDRSRDAAGLGERSPRSLAKTGPPPPPLPLLQRHPPILHRPYLYHPHVDSQVCPYASSSSDSASAFSPFASRDDAAAFPSTSATRTYYDTHQQQLRRHEYRTMYSMPPSASTSYAERNEPLAPHFGPSSDTHHHLHQAYAGGAAKMYSHLYINSPVRSPRPSYTLPSIITTLFAVATDATIVASTATTASACLPPPSAEHQQRPYKPPHISSFESNGL</sequence>
<feature type="domain" description="Velvet" evidence="6">
    <location>
        <begin position="33"/>
        <end position="214"/>
    </location>
</feature>
<accession>A0A507DYK4</accession>